<feature type="signal peptide" evidence="6">
    <location>
        <begin position="1"/>
        <end position="18"/>
    </location>
</feature>
<dbReference type="SUPFAM" id="SSF74653">
    <property type="entry name" value="TolA/TonB C-terminal domain"/>
    <property type="match status" value="1"/>
</dbReference>
<dbReference type="OrthoDB" id="7500609at2"/>
<organism evidence="9 10">
    <name type="scientific">Caulobacter flavus</name>
    <dbReference type="NCBI Taxonomy" id="1679497"/>
    <lineage>
        <taxon>Bacteria</taxon>
        <taxon>Pseudomonadati</taxon>
        <taxon>Pseudomonadota</taxon>
        <taxon>Alphaproteobacteria</taxon>
        <taxon>Caulobacterales</taxon>
        <taxon>Caulobacteraceae</taxon>
        <taxon>Caulobacter</taxon>
    </lineage>
</organism>
<comment type="subcellular location">
    <subcellularLocation>
        <location evidence="1">Membrane</location>
        <topology evidence="1">Single-pass membrane protein</topology>
    </subcellularLocation>
</comment>
<evidence type="ECO:0000313" key="9">
    <source>
        <dbReference type="EMBL" id="PLR06213.1"/>
    </source>
</evidence>
<keyword evidence="4" id="KW-0472">Membrane</keyword>
<dbReference type="PROSITE" id="PS52015">
    <property type="entry name" value="TONB_CTD"/>
    <property type="match status" value="1"/>
</dbReference>
<keyword evidence="3" id="KW-1133">Transmembrane helix</keyword>
<dbReference type="GO" id="GO:0016020">
    <property type="term" value="C:membrane"/>
    <property type="evidence" value="ECO:0007669"/>
    <property type="project" value="UniProtKB-SubCell"/>
</dbReference>
<dbReference type="EMBL" id="PJRQ01000054">
    <property type="protein sequence ID" value="PLR06213.1"/>
    <property type="molecule type" value="Genomic_DNA"/>
</dbReference>
<dbReference type="Proteomes" id="UP000234483">
    <property type="component" value="Unassembled WGS sequence"/>
</dbReference>
<reference evidence="9 10" key="1">
    <citation type="submission" date="2017-12" db="EMBL/GenBank/DDBJ databases">
        <title>The genome sequence of Caulobacter flavus CGMCC1 15093.</title>
        <authorList>
            <person name="Gao J."/>
            <person name="Mao X."/>
            <person name="Sun J."/>
        </authorList>
    </citation>
    <scope>NUCLEOTIDE SEQUENCE [LARGE SCALE GENOMIC DNA]</scope>
    <source>
        <strain evidence="9 10">CGMCC1 15093</strain>
    </source>
</reference>
<evidence type="ECO:0000256" key="3">
    <source>
        <dbReference type="ARBA" id="ARBA00022989"/>
    </source>
</evidence>
<evidence type="ECO:0000256" key="5">
    <source>
        <dbReference type="SAM" id="MobiDB-lite"/>
    </source>
</evidence>
<proteinExistence type="predicted"/>
<feature type="domain" description="TonB C-terminal" evidence="7">
    <location>
        <begin position="307"/>
        <end position="398"/>
    </location>
</feature>
<dbReference type="InterPro" id="IPR037682">
    <property type="entry name" value="TonB_C"/>
</dbReference>
<evidence type="ECO:0000313" key="8">
    <source>
        <dbReference type="EMBL" id="AYV47248.1"/>
    </source>
</evidence>
<evidence type="ECO:0000256" key="6">
    <source>
        <dbReference type="SAM" id="SignalP"/>
    </source>
</evidence>
<keyword evidence="6" id="KW-0732">Signal</keyword>
<dbReference type="InterPro" id="IPR006260">
    <property type="entry name" value="TonB/TolA_C"/>
</dbReference>
<dbReference type="NCBIfam" id="TIGR01352">
    <property type="entry name" value="tonB_Cterm"/>
    <property type="match status" value="1"/>
</dbReference>
<dbReference type="Gene3D" id="3.30.2420.10">
    <property type="entry name" value="TonB"/>
    <property type="match status" value="1"/>
</dbReference>
<keyword evidence="2" id="KW-0812">Transmembrane</keyword>
<protein>
    <recommendedName>
        <fullName evidence="7">TonB C-terminal domain-containing protein</fullName>
    </recommendedName>
</protein>
<evidence type="ECO:0000313" key="11">
    <source>
        <dbReference type="Proteomes" id="UP000281192"/>
    </source>
</evidence>
<feature type="chain" id="PRO_5044577602" description="TonB C-terminal domain-containing protein" evidence="6">
    <location>
        <begin position="19"/>
        <end position="398"/>
    </location>
</feature>
<evidence type="ECO:0000256" key="2">
    <source>
        <dbReference type="ARBA" id="ARBA00022692"/>
    </source>
</evidence>
<dbReference type="KEGG" id="cfh:C1707_13795"/>
<evidence type="ECO:0000256" key="1">
    <source>
        <dbReference type="ARBA" id="ARBA00004167"/>
    </source>
</evidence>
<dbReference type="AlphaFoldDB" id="A0A2N5CKX9"/>
<dbReference type="Pfam" id="PF03544">
    <property type="entry name" value="TonB_C"/>
    <property type="match status" value="1"/>
</dbReference>
<keyword evidence="11" id="KW-1185">Reference proteome</keyword>
<dbReference type="RefSeq" id="WP_101715839.1">
    <property type="nucleotide sequence ID" value="NZ_CP026100.1"/>
</dbReference>
<evidence type="ECO:0000313" key="10">
    <source>
        <dbReference type="Proteomes" id="UP000234483"/>
    </source>
</evidence>
<gene>
    <name evidence="8" type="ORF">C1707_13795</name>
    <name evidence="9" type="ORF">CFHF_26135</name>
</gene>
<feature type="region of interest" description="Disordered" evidence="5">
    <location>
        <begin position="276"/>
        <end position="298"/>
    </location>
</feature>
<dbReference type="GO" id="GO:0055085">
    <property type="term" value="P:transmembrane transport"/>
    <property type="evidence" value="ECO:0007669"/>
    <property type="project" value="InterPro"/>
</dbReference>
<dbReference type="Proteomes" id="UP000281192">
    <property type="component" value="Chromosome"/>
</dbReference>
<reference evidence="8 11" key="2">
    <citation type="submission" date="2018-01" db="EMBL/GenBank/DDBJ databases">
        <title>Complete genome sequence of Caulobacter flavus RHGG3.</title>
        <authorList>
            <person name="Yang E."/>
        </authorList>
    </citation>
    <scope>NUCLEOTIDE SEQUENCE [LARGE SCALE GENOMIC DNA]</scope>
    <source>
        <strain evidence="8 11">RHGG3</strain>
    </source>
</reference>
<dbReference type="EMBL" id="CP026100">
    <property type="protein sequence ID" value="AYV47248.1"/>
    <property type="molecule type" value="Genomic_DNA"/>
</dbReference>
<evidence type="ECO:0000259" key="7">
    <source>
        <dbReference type="PROSITE" id="PS52015"/>
    </source>
</evidence>
<sequence length="398" mass="42009">MRLLLVMPLTLCATSALAFDPPKPSPLPIPPPIQTTQETRGFVTRVASYGPSPTVARCATRNVGVVHGAQLPPEINVGLASRGASPDAPTRDDRPFAALTFGIDANGTPVDIKAAPDSMTSQDTIAAFARWRFMAGPPTADCRVEVSRTYTPLARASTATLLQIVALRRRDAPAAARREISSRGDCGKAPRRLPAQISYPDLRSFEDRDFVAPWAGVLYDIDAEGAARNVRVVAQGGDPVLADLAGASVADSRFHPGRPVSGCYVTFAARAKTAGAPIKSSGRRTPSPAALPARSVRAQPPPLDKACGAIRETLNISTQSAYPPALARERVEGWATLRFDVTPEGRVSDVEVVAAQPVDAFAQAATTMLRRARSAPSAEGAKGCVIPISFAMKDVAED</sequence>
<name>A0A2N5CKX9_9CAUL</name>
<accession>A0A2N5CKX9</accession>
<evidence type="ECO:0000256" key="4">
    <source>
        <dbReference type="ARBA" id="ARBA00023136"/>
    </source>
</evidence>